<evidence type="ECO:0000256" key="4">
    <source>
        <dbReference type="ARBA" id="ARBA00022679"/>
    </source>
</evidence>
<dbReference type="Gene3D" id="3.90.550.10">
    <property type="entry name" value="Spore Coat Polysaccharide Biosynthesis Protein SpsA, Chain A"/>
    <property type="match status" value="1"/>
</dbReference>
<comment type="caution">
    <text evidence="7">The sequence shown here is derived from an EMBL/GenBank/DDBJ whole genome shotgun (WGS) entry which is preliminary data.</text>
</comment>
<sequence>MKNQSPFFSVIIPTLNEEKFLPRLLTDLVAQKEQDFEVLVVDANSQDKTQTVARTWSTKLPLTVIESSRGNVSFQRNLGAHSAQGTYLVFFDADVQIPRLYLYEIKKQLKRLPAPFVTTRVRPDSKDVLDKTIVRLLNLTMDVGPIVDRPFVGGYNFIVAREVFNLVGGFREHIIHAEDYDLSVRLHKAGYHLMILKKPLLIFSLRRFRHEGRLSVLRKNAQATLHILTRGSITQEIFSYPMGGGEYFKLKNKSQIKPDVLNKVQTRMKRFLRLFLE</sequence>
<name>A0A0G1CGJ4_9BACT</name>
<evidence type="ECO:0000256" key="2">
    <source>
        <dbReference type="ARBA" id="ARBA00022475"/>
    </source>
</evidence>
<comment type="subcellular location">
    <subcellularLocation>
        <location evidence="1">Cell membrane</location>
    </subcellularLocation>
</comment>
<dbReference type="SUPFAM" id="SSF53448">
    <property type="entry name" value="Nucleotide-diphospho-sugar transferases"/>
    <property type="match status" value="1"/>
</dbReference>
<dbReference type="GO" id="GO:0016757">
    <property type="term" value="F:glycosyltransferase activity"/>
    <property type="evidence" value="ECO:0007669"/>
    <property type="project" value="UniProtKB-KW"/>
</dbReference>
<evidence type="ECO:0000259" key="6">
    <source>
        <dbReference type="Pfam" id="PF00535"/>
    </source>
</evidence>
<keyword evidence="2" id="KW-1003">Cell membrane</keyword>
<dbReference type="AlphaFoldDB" id="A0A0G1CGJ4"/>
<dbReference type="PANTHER" id="PTHR43646:SF2">
    <property type="entry name" value="GLYCOSYLTRANSFERASE 2-LIKE DOMAIN-CONTAINING PROTEIN"/>
    <property type="match status" value="1"/>
</dbReference>
<dbReference type="InterPro" id="IPR029044">
    <property type="entry name" value="Nucleotide-diphossugar_trans"/>
</dbReference>
<evidence type="ECO:0000256" key="1">
    <source>
        <dbReference type="ARBA" id="ARBA00004236"/>
    </source>
</evidence>
<dbReference type="Proteomes" id="UP000034543">
    <property type="component" value="Unassembled WGS sequence"/>
</dbReference>
<dbReference type="InterPro" id="IPR001173">
    <property type="entry name" value="Glyco_trans_2-like"/>
</dbReference>
<accession>A0A0G1CGJ4</accession>
<feature type="domain" description="Glycosyltransferase 2-like" evidence="6">
    <location>
        <begin position="9"/>
        <end position="131"/>
    </location>
</feature>
<evidence type="ECO:0000313" key="7">
    <source>
        <dbReference type="EMBL" id="KKS84945.1"/>
    </source>
</evidence>
<evidence type="ECO:0000313" key="8">
    <source>
        <dbReference type="Proteomes" id="UP000034543"/>
    </source>
</evidence>
<proteinExistence type="predicted"/>
<dbReference type="PANTHER" id="PTHR43646">
    <property type="entry name" value="GLYCOSYLTRANSFERASE"/>
    <property type="match status" value="1"/>
</dbReference>
<reference evidence="7 8" key="1">
    <citation type="journal article" date="2015" name="Nature">
        <title>rRNA introns, odd ribosomes, and small enigmatic genomes across a large radiation of phyla.</title>
        <authorList>
            <person name="Brown C.T."/>
            <person name="Hug L.A."/>
            <person name="Thomas B.C."/>
            <person name="Sharon I."/>
            <person name="Castelle C.J."/>
            <person name="Singh A."/>
            <person name="Wilkins M.J."/>
            <person name="Williams K.H."/>
            <person name="Banfield J.F."/>
        </authorList>
    </citation>
    <scope>NUCLEOTIDE SEQUENCE [LARGE SCALE GENOMIC DNA]</scope>
</reference>
<dbReference type="Pfam" id="PF00535">
    <property type="entry name" value="Glycos_transf_2"/>
    <property type="match status" value="1"/>
</dbReference>
<dbReference type="STRING" id="1618436.UV59_C0012G0038"/>
<evidence type="ECO:0000256" key="3">
    <source>
        <dbReference type="ARBA" id="ARBA00022676"/>
    </source>
</evidence>
<keyword evidence="4 7" id="KW-0808">Transferase</keyword>
<protein>
    <submittedName>
        <fullName evidence="7">Glycosyl transferase family 2</fullName>
    </submittedName>
</protein>
<dbReference type="GO" id="GO:0005886">
    <property type="term" value="C:plasma membrane"/>
    <property type="evidence" value="ECO:0007669"/>
    <property type="project" value="UniProtKB-SubCell"/>
</dbReference>
<gene>
    <name evidence="7" type="ORF">UV59_C0012G0038</name>
</gene>
<organism evidence="7 8">
    <name type="scientific">Candidatus Gottesmanbacteria bacterium GW2011_GWA1_43_11</name>
    <dbReference type="NCBI Taxonomy" id="1618436"/>
    <lineage>
        <taxon>Bacteria</taxon>
        <taxon>Candidatus Gottesmaniibacteriota</taxon>
    </lineage>
</organism>
<evidence type="ECO:0000256" key="5">
    <source>
        <dbReference type="ARBA" id="ARBA00023136"/>
    </source>
</evidence>
<keyword evidence="5" id="KW-0472">Membrane</keyword>
<dbReference type="EMBL" id="LCFB01000012">
    <property type="protein sequence ID" value="KKS84945.1"/>
    <property type="molecule type" value="Genomic_DNA"/>
</dbReference>
<keyword evidence="3" id="KW-0328">Glycosyltransferase</keyword>